<comment type="catalytic activity">
    <reaction evidence="7">
        <text>heme b + 2 H(+) = protoporphyrin IX + Fe(2+)</text>
        <dbReference type="Rhea" id="RHEA:22584"/>
        <dbReference type="ChEBI" id="CHEBI:15378"/>
        <dbReference type="ChEBI" id="CHEBI:29033"/>
        <dbReference type="ChEBI" id="CHEBI:57306"/>
        <dbReference type="ChEBI" id="CHEBI:60344"/>
        <dbReference type="EC" id="4.98.1.1"/>
    </reaction>
</comment>
<comment type="subcellular location">
    <subcellularLocation>
        <location evidence="7">Cytoplasm</location>
    </subcellularLocation>
</comment>
<dbReference type="Pfam" id="PF00762">
    <property type="entry name" value="Ferrochelatase"/>
    <property type="match status" value="1"/>
</dbReference>
<dbReference type="HAMAP" id="MF_00323">
    <property type="entry name" value="Ferrochelatase"/>
    <property type="match status" value="1"/>
</dbReference>
<dbReference type="GO" id="GO:0046872">
    <property type="term" value="F:metal ion binding"/>
    <property type="evidence" value="ECO:0007669"/>
    <property type="project" value="UniProtKB-KW"/>
</dbReference>
<dbReference type="GO" id="GO:0005737">
    <property type="term" value="C:cytoplasm"/>
    <property type="evidence" value="ECO:0007669"/>
    <property type="project" value="UniProtKB-SubCell"/>
</dbReference>
<dbReference type="PANTHER" id="PTHR11108">
    <property type="entry name" value="FERROCHELATASE"/>
    <property type="match status" value="1"/>
</dbReference>
<dbReference type="InterPro" id="IPR033644">
    <property type="entry name" value="Ferrochelatase_C"/>
</dbReference>
<proteinExistence type="inferred from homology"/>
<keyword evidence="7" id="KW-0963">Cytoplasm</keyword>
<accession>A0A6I6GT01</accession>
<dbReference type="SUPFAM" id="SSF53800">
    <property type="entry name" value="Chelatase"/>
    <property type="match status" value="1"/>
</dbReference>
<evidence type="ECO:0000313" key="9">
    <source>
        <dbReference type="EMBL" id="QGW30092.1"/>
    </source>
</evidence>
<dbReference type="EC" id="4.98.1.1" evidence="7"/>
<dbReference type="EMBL" id="CP046566">
    <property type="protein sequence ID" value="QGW30092.1"/>
    <property type="molecule type" value="Genomic_DNA"/>
</dbReference>
<dbReference type="CDD" id="cd03411">
    <property type="entry name" value="Ferrochelatase_N"/>
    <property type="match status" value="1"/>
</dbReference>
<evidence type="ECO:0000256" key="2">
    <source>
        <dbReference type="ARBA" id="ARBA00023004"/>
    </source>
</evidence>
<reference evidence="9 10" key="1">
    <citation type="submission" date="2019-11" db="EMBL/GenBank/DDBJ databases">
        <authorList>
            <person name="Im W.T."/>
        </authorList>
    </citation>
    <scope>NUCLEOTIDE SEQUENCE [LARGE SCALE GENOMIC DNA]</scope>
    <source>
        <strain evidence="9 10">SB-02</strain>
    </source>
</reference>
<comment type="pathway">
    <text evidence="7">Porphyrin-containing compound metabolism; protoheme biosynthesis; protoheme from protoporphyrin-IX: step 1/1.</text>
</comment>
<comment type="catalytic activity">
    <reaction evidence="6">
        <text>Fe-coproporphyrin III + 2 H(+) = coproporphyrin III + Fe(2+)</text>
        <dbReference type="Rhea" id="RHEA:49572"/>
        <dbReference type="ChEBI" id="CHEBI:15378"/>
        <dbReference type="ChEBI" id="CHEBI:29033"/>
        <dbReference type="ChEBI" id="CHEBI:68438"/>
        <dbReference type="ChEBI" id="CHEBI:131725"/>
        <dbReference type="EC" id="4.99.1.9"/>
    </reaction>
    <physiologicalReaction direction="right-to-left" evidence="6">
        <dbReference type="Rhea" id="RHEA:49574"/>
    </physiologicalReaction>
</comment>
<dbReference type="AlphaFoldDB" id="A0A6I6GT01"/>
<dbReference type="CDD" id="cd00419">
    <property type="entry name" value="Ferrochelatase_C"/>
    <property type="match status" value="1"/>
</dbReference>
<evidence type="ECO:0000256" key="4">
    <source>
        <dbReference type="ARBA" id="ARBA00023239"/>
    </source>
</evidence>
<dbReference type="GO" id="GO:0004325">
    <property type="term" value="F:ferrochelatase activity"/>
    <property type="evidence" value="ECO:0007669"/>
    <property type="project" value="UniProtKB-UniRule"/>
</dbReference>
<keyword evidence="10" id="KW-1185">Reference proteome</keyword>
<evidence type="ECO:0000256" key="8">
    <source>
        <dbReference type="RuleBase" id="RU004185"/>
    </source>
</evidence>
<organism evidence="9 10">
    <name type="scientific">Phnomibacter ginsenosidimutans</name>
    <dbReference type="NCBI Taxonomy" id="2676868"/>
    <lineage>
        <taxon>Bacteria</taxon>
        <taxon>Pseudomonadati</taxon>
        <taxon>Bacteroidota</taxon>
        <taxon>Chitinophagia</taxon>
        <taxon>Chitinophagales</taxon>
        <taxon>Chitinophagaceae</taxon>
        <taxon>Phnomibacter</taxon>
    </lineage>
</organism>
<gene>
    <name evidence="7" type="primary">hemH</name>
    <name evidence="9" type="ORF">GLV81_15670</name>
</gene>
<evidence type="ECO:0000256" key="3">
    <source>
        <dbReference type="ARBA" id="ARBA00023133"/>
    </source>
</evidence>
<sequence length="339" mass="38567">MHKKGIVLMNLGSPDSTAVKDVRRYLNEFLMDERVIDIPKLLRFLLVRGIISPFRAPKSAKAYKSIWWEEGSPLIVLTQQLQAALQHAVTAPVTIAMRYGNPHPKKAYDELLAKVPELEEVIVVPLYPHYAMSSYETAVEYAKEIHAQENYAFKLTILPPYYKHESYLDALASSIQPYLNEEYDHILFSYHGVPERHIRKGDTTGCHCLKVDNCCEVDSPAHAQCYRHQCVTTTHLVAGMLGIPKEKYSFSFQSRLGQDEWLKPYTAKRLEEMPKEGIKKLLVACPAFVSDCLETLEEIAEEGKEEFIHAGGESFTMIPCLNVHPKWVEAIVDMVEEAV</sequence>
<evidence type="ECO:0000256" key="6">
    <source>
        <dbReference type="ARBA" id="ARBA00024536"/>
    </source>
</evidence>
<keyword evidence="4 7" id="KW-0456">Lyase</keyword>
<protein>
    <recommendedName>
        <fullName evidence="7">Ferrochelatase</fullName>
        <ecNumber evidence="7">4.98.1.1</ecNumber>
    </recommendedName>
    <alternativeName>
        <fullName evidence="7">Heme synthase</fullName>
    </alternativeName>
    <alternativeName>
        <fullName evidence="7">Protoheme ferro-lyase</fullName>
    </alternativeName>
</protein>
<dbReference type="NCBIfam" id="TIGR00109">
    <property type="entry name" value="hemH"/>
    <property type="match status" value="1"/>
</dbReference>
<dbReference type="InterPro" id="IPR001015">
    <property type="entry name" value="Ferrochelatase"/>
</dbReference>
<evidence type="ECO:0000256" key="7">
    <source>
        <dbReference type="HAMAP-Rule" id="MF_00323"/>
    </source>
</evidence>
<dbReference type="Proteomes" id="UP000426027">
    <property type="component" value="Chromosome"/>
</dbReference>
<evidence type="ECO:0000256" key="1">
    <source>
        <dbReference type="ARBA" id="ARBA00007718"/>
    </source>
</evidence>
<dbReference type="PANTHER" id="PTHR11108:SF1">
    <property type="entry name" value="FERROCHELATASE, MITOCHONDRIAL"/>
    <property type="match status" value="1"/>
</dbReference>
<feature type="binding site" evidence="7">
    <location>
        <position position="191"/>
    </location>
    <ligand>
        <name>Fe(2+)</name>
        <dbReference type="ChEBI" id="CHEBI:29033"/>
    </ligand>
</feature>
<keyword evidence="2 7" id="KW-0408">Iron</keyword>
<keyword evidence="3 7" id="KW-0350">Heme biosynthesis</keyword>
<dbReference type="GO" id="GO:0006783">
    <property type="term" value="P:heme biosynthetic process"/>
    <property type="evidence" value="ECO:0007669"/>
    <property type="project" value="UniProtKB-UniRule"/>
</dbReference>
<keyword evidence="5 7" id="KW-0627">Porphyrin biosynthesis</keyword>
<comment type="function">
    <text evidence="7">Catalyzes the ferrous insertion into protoporphyrin IX.</text>
</comment>
<feature type="binding site" evidence="7">
    <location>
        <position position="294"/>
    </location>
    <ligand>
        <name>Fe(2+)</name>
        <dbReference type="ChEBI" id="CHEBI:29033"/>
    </ligand>
</feature>
<name>A0A6I6GT01_9BACT</name>
<evidence type="ECO:0000313" key="10">
    <source>
        <dbReference type="Proteomes" id="UP000426027"/>
    </source>
</evidence>
<dbReference type="KEGG" id="fls:GLV81_15670"/>
<keyword evidence="7" id="KW-0479">Metal-binding</keyword>
<dbReference type="Gene3D" id="3.40.50.1400">
    <property type="match status" value="2"/>
</dbReference>
<dbReference type="UniPathway" id="UPA00252">
    <property type="reaction ID" value="UER00325"/>
</dbReference>
<comment type="similarity">
    <text evidence="1 7 8">Belongs to the ferrochelatase family.</text>
</comment>
<dbReference type="InterPro" id="IPR033659">
    <property type="entry name" value="Ferrochelatase_N"/>
</dbReference>
<evidence type="ECO:0000256" key="5">
    <source>
        <dbReference type="ARBA" id="ARBA00023244"/>
    </source>
</evidence>